<dbReference type="InterPro" id="IPR018244">
    <property type="entry name" value="Allrgn_V5/Tpx1_CS"/>
</dbReference>
<evidence type="ECO:0000259" key="1">
    <source>
        <dbReference type="SMART" id="SM00198"/>
    </source>
</evidence>
<dbReference type="SMART" id="SM00198">
    <property type="entry name" value="SCP"/>
    <property type="match status" value="1"/>
</dbReference>
<gene>
    <name evidence="3" type="primary">LOC106459080</name>
</gene>
<dbReference type="InterPro" id="IPR001283">
    <property type="entry name" value="CRISP-related"/>
</dbReference>
<sequence>MSDQGWSQTNKTVVKEITNISPNTSHSTMSDQGRSQTNKVVVKEITTISPDTSHSTMSDQGRSQTNKVVVKEITTISPDTSHSTMSDQGRSQTNRIVVKEITTISRNTPHSTMSDQGQFQTNKIIVKRSPSDMHNCDEEQGCYFDDAENSRDLANLSIIHKETKFDQKIIRSFTLPENFTPEIEQVSVELDESVDPPSQSSRDAGRDIFSDECLEKHNYYRSKHGVPSLTLSPQLCSIAQEWANHLAETDNFRHRPEQKYGENIYMCCSSNPKIQISGEAPVDEWYSEIDKYPFGEEPSFFNSGHFTQVVWRSSTEMGVGKACGKANKIIVVANYNPAGNIIGSFTANVPPPK</sequence>
<dbReference type="CDD" id="cd05382">
    <property type="entry name" value="CAP_GAPR1-like"/>
    <property type="match status" value="1"/>
</dbReference>
<protein>
    <submittedName>
        <fullName evidence="3">Probable pathogenesis-related protein CaO19.6200</fullName>
    </submittedName>
</protein>
<dbReference type="Proteomes" id="UP000694941">
    <property type="component" value="Unplaced"/>
</dbReference>
<accession>A0ABM1B3K9</accession>
<dbReference type="InterPro" id="IPR014044">
    <property type="entry name" value="CAP_dom"/>
</dbReference>
<dbReference type="PRINTS" id="PR00837">
    <property type="entry name" value="V5TPXLIKE"/>
</dbReference>
<dbReference type="InterPro" id="IPR034113">
    <property type="entry name" value="SCP_GAPR1-like"/>
</dbReference>
<feature type="domain" description="SCP" evidence="1">
    <location>
        <begin position="208"/>
        <end position="343"/>
    </location>
</feature>
<dbReference type="RefSeq" id="XP_013774114.1">
    <property type="nucleotide sequence ID" value="XM_013918660.2"/>
</dbReference>
<dbReference type="PROSITE" id="PS01009">
    <property type="entry name" value="CRISP_1"/>
    <property type="match status" value="1"/>
</dbReference>
<evidence type="ECO:0000313" key="3">
    <source>
        <dbReference type="RefSeq" id="XP_013774114.1"/>
    </source>
</evidence>
<dbReference type="Pfam" id="PF00188">
    <property type="entry name" value="CAP"/>
    <property type="match status" value="1"/>
</dbReference>
<evidence type="ECO:0000313" key="2">
    <source>
        <dbReference type="Proteomes" id="UP000694941"/>
    </source>
</evidence>
<organism evidence="2 3">
    <name type="scientific">Limulus polyphemus</name>
    <name type="common">Atlantic horseshoe crab</name>
    <dbReference type="NCBI Taxonomy" id="6850"/>
    <lineage>
        <taxon>Eukaryota</taxon>
        <taxon>Metazoa</taxon>
        <taxon>Ecdysozoa</taxon>
        <taxon>Arthropoda</taxon>
        <taxon>Chelicerata</taxon>
        <taxon>Merostomata</taxon>
        <taxon>Xiphosura</taxon>
        <taxon>Limulidae</taxon>
        <taxon>Limulus</taxon>
    </lineage>
</organism>
<dbReference type="Gene3D" id="3.40.33.10">
    <property type="entry name" value="CAP"/>
    <property type="match status" value="1"/>
</dbReference>
<proteinExistence type="predicted"/>
<dbReference type="GeneID" id="106459080"/>
<dbReference type="InterPro" id="IPR035940">
    <property type="entry name" value="CAP_sf"/>
</dbReference>
<keyword evidence="2" id="KW-1185">Reference proteome</keyword>
<dbReference type="SUPFAM" id="SSF55797">
    <property type="entry name" value="PR-1-like"/>
    <property type="match status" value="1"/>
</dbReference>
<name>A0ABM1B3K9_LIMPO</name>
<reference evidence="3" key="1">
    <citation type="submission" date="2025-08" db="UniProtKB">
        <authorList>
            <consortium name="RefSeq"/>
        </authorList>
    </citation>
    <scope>IDENTIFICATION</scope>
    <source>
        <tissue evidence="3">Muscle</tissue>
    </source>
</reference>
<dbReference type="PANTHER" id="PTHR10334">
    <property type="entry name" value="CYSTEINE-RICH SECRETORY PROTEIN-RELATED"/>
    <property type="match status" value="1"/>
</dbReference>